<evidence type="ECO:0000256" key="1">
    <source>
        <dbReference type="SAM" id="SignalP"/>
    </source>
</evidence>
<proteinExistence type="predicted"/>
<organism evidence="2 3">
    <name type="scientific">Microthlaspi erraticum</name>
    <dbReference type="NCBI Taxonomy" id="1685480"/>
    <lineage>
        <taxon>Eukaryota</taxon>
        <taxon>Viridiplantae</taxon>
        <taxon>Streptophyta</taxon>
        <taxon>Embryophyta</taxon>
        <taxon>Tracheophyta</taxon>
        <taxon>Spermatophyta</taxon>
        <taxon>Magnoliopsida</taxon>
        <taxon>eudicotyledons</taxon>
        <taxon>Gunneridae</taxon>
        <taxon>Pentapetalae</taxon>
        <taxon>rosids</taxon>
        <taxon>malvids</taxon>
        <taxon>Brassicales</taxon>
        <taxon>Brassicaceae</taxon>
        <taxon>Coluteocarpeae</taxon>
        <taxon>Microthlaspi</taxon>
    </lineage>
</organism>
<accession>A0A6D2I5Y1</accession>
<evidence type="ECO:0000313" key="2">
    <source>
        <dbReference type="EMBL" id="CAA7021595.1"/>
    </source>
</evidence>
<reference evidence="2" key="1">
    <citation type="submission" date="2020-01" db="EMBL/GenBank/DDBJ databases">
        <authorList>
            <person name="Mishra B."/>
        </authorList>
    </citation>
    <scope>NUCLEOTIDE SEQUENCE [LARGE SCALE GENOMIC DNA]</scope>
</reference>
<feature type="chain" id="PRO_5025432774" evidence="1">
    <location>
        <begin position="21"/>
        <end position="101"/>
    </location>
</feature>
<dbReference type="AlphaFoldDB" id="A0A6D2I5Y1"/>
<protein>
    <submittedName>
        <fullName evidence="2">Uncharacterized protein</fullName>
    </submittedName>
</protein>
<gene>
    <name evidence="2" type="ORF">MERR_LOCUS8830</name>
</gene>
<keyword evidence="3" id="KW-1185">Reference proteome</keyword>
<name>A0A6D2I5Y1_9BRAS</name>
<comment type="caution">
    <text evidence="2">The sequence shown here is derived from an EMBL/GenBank/DDBJ whole genome shotgun (WGS) entry which is preliminary data.</text>
</comment>
<evidence type="ECO:0000313" key="3">
    <source>
        <dbReference type="Proteomes" id="UP000467841"/>
    </source>
</evidence>
<dbReference type="Proteomes" id="UP000467841">
    <property type="component" value="Unassembled WGS sequence"/>
</dbReference>
<sequence length="101" mass="11432">MHRVFLSLSFSFSLLSQWKSCPGFVVDFLCYGQVLVRLDEGHREFTLIRNSGLESDRDQWWVFGSGLDFVDSDASDFETVETLFALVIAADCISGLLFPNL</sequence>
<feature type="signal peptide" evidence="1">
    <location>
        <begin position="1"/>
        <end position="20"/>
    </location>
</feature>
<keyword evidence="1" id="KW-0732">Signal</keyword>
<dbReference type="EMBL" id="CACVBM020000632">
    <property type="protein sequence ID" value="CAA7021595.1"/>
    <property type="molecule type" value="Genomic_DNA"/>
</dbReference>